<reference evidence="2" key="1">
    <citation type="submission" date="2006-03" db="EMBL/GenBank/DDBJ databases">
        <title>Complete genome sequence of Gemmatimonas aurantiaca T-27 that represents a novel phylum Gemmatimonadetes.</title>
        <authorList>
            <person name="Takasaki K."/>
            <person name="Ichikawa N."/>
            <person name="Miura H."/>
            <person name="Matsushita S."/>
            <person name="Watanabe Y."/>
            <person name="Oguchi A."/>
            <person name="Ankai A."/>
            <person name="Yashiro I."/>
            <person name="Takahashi M."/>
            <person name="Terui Y."/>
            <person name="Fukui S."/>
            <person name="Yokoyama H."/>
            <person name="Tanikawa S."/>
            <person name="Hanada S."/>
            <person name="Kamagata Y."/>
            <person name="Fujita N."/>
        </authorList>
    </citation>
    <scope>NUCLEOTIDE SEQUENCE [LARGE SCALE GENOMIC DNA]</scope>
    <source>
        <strain evidence="2">T-27 / DSM 14586 / JCM 11422 / NBRC 100505</strain>
    </source>
</reference>
<dbReference type="HOGENOM" id="CLU_2342725_0_0_0"/>
<protein>
    <submittedName>
        <fullName evidence="1">Uncharacterized protein</fullName>
    </submittedName>
</protein>
<evidence type="ECO:0000313" key="2">
    <source>
        <dbReference type="Proteomes" id="UP000002209"/>
    </source>
</evidence>
<name>C1A9W2_GEMAT</name>
<gene>
    <name evidence="1" type="ordered locus">GAU_2247</name>
</gene>
<evidence type="ECO:0000313" key="1">
    <source>
        <dbReference type="EMBL" id="BAH39289.1"/>
    </source>
</evidence>
<accession>C1A9W2</accession>
<organism evidence="1 2">
    <name type="scientific">Gemmatimonas aurantiaca (strain DSM 14586 / JCM 11422 / NBRC 100505 / T-27)</name>
    <dbReference type="NCBI Taxonomy" id="379066"/>
    <lineage>
        <taxon>Bacteria</taxon>
        <taxon>Pseudomonadati</taxon>
        <taxon>Gemmatimonadota</taxon>
        <taxon>Gemmatimonadia</taxon>
        <taxon>Gemmatimonadales</taxon>
        <taxon>Gemmatimonadaceae</taxon>
        <taxon>Gemmatimonas</taxon>
    </lineage>
</organism>
<dbReference type="KEGG" id="gau:GAU_2247"/>
<dbReference type="Proteomes" id="UP000002209">
    <property type="component" value="Chromosome"/>
</dbReference>
<dbReference type="EMBL" id="AP009153">
    <property type="protein sequence ID" value="BAH39289.1"/>
    <property type="molecule type" value="Genomic_DNA"/>
</dbReference>
<keyword evidence="2" id="KW-1185">Reference proteome</keyword>
<dbReference type="STRING" id="379066.GAU_2247"/>
<proteinExistence type="predicted"/>
<sequence length="97" mass="11201">MAGVDAEGEAVTRRPALLCAGCGVVIEQRWGRQARCAACAKAHDRERRRLHMREYVRRRVEQALGDDGWRPQPWIHPIRVRAIDARTRDTRRTDTRG</sequence>
<dbReference type="AlphaFoldDB" id="C1A9W2"/>